<dbReference type="Pfam" id="PF12727">
    <property type="entry name" value="PBP_like"/>
    <property type="match status" value="1"/>
</dbReference>
<accession>A0A523QKC2</accession>
<reference evidence="3 4" key="1">
    <citation type="submission" date="2019-03" db="EMBL/GenBank/DDBJ databases">
        <title>Metabolic potential of uncultured bacteria and archaea associated with petroleum seepage in deep-sea sediments.</title>
        <authorList>
            <person name="Dong X."/>
            <person name="Hubert C."/>
        </authorList>
    </citation>
    <scope>NUCLEOTIDE SEQUENCE [LARGE SCALE GENOMIC DNA]</scope>
    <source>
        <strain evidence="3">E44_bin92</strain>
    </source>
</reference>
<organism evidence="3 4">
    <name type="scientific">Aerophobetes bacterium</name>
    <dbReference type="NCBI Taxonomy" id="2030807"/>
    <lineage>
        <taxon>Bacteria</taxon>
        <taxon>Candidatus Aerophobota</taxon>
    </lineage>
</organism>
<dbReference type="SUPFAM" id="SSF53850">
    <property type="entry name" value="Periplasmic binding protein-like II"/>
    <property type="match status" value="1"/>
</dbReference>
<dbReference type="PANTHER" id="PTHR38431:SF1">
    <property type="entry name" value="BLL2305 PROTEIN"/>
    <property type="match status" value="1"/>
</dbReference>
<comment type="caution">
    <text evidence="3">The sequence shown here is derived from an EMBL/GenBank/DDBJ whole genome shotgun (WGS) entry which is preliminary data.</text>
</comment>
<proteinExistence type="predicted"/>
<feature type="domain" description="PBP" evidence="1">
    <location>
        <begin position="99"/>
        <end position="281"/>
    </location>
</feature>
<sequence length="306" mass="34386">MEKEMLTAREVAAYLNINEKMVYRLVREARLPGTQITGKWTFSRPLIRNWVESQSLHKLKVPHPAPHPSSLPSHNLFIAGSNDLIMERMQTHLLKGFSPGIVTYMANTGSLGGLRALHLGRAHMAGVHLYHPQTKEYNIPYLKDFLPEEEVLVFHLACRNQGFILNPHRSAFFEGVGDLASSDMRLVNREPGSGTRLLLDHLLAEEGISPRKVRGYPHEVFTHMEVGLAVLRGEADVGLGIQPVAERLHLKFLPITTERYDLVVPKENLSIKSVQVFLNLLHSARFSKLAGDLVGYDLKDSGKMVH</sequence>
<dbReference type="InterPro" id="IPR041657">
    <property type="entry name" value="HTH_17"/>
</dbReference>
<name>A0A523QKC2_UNCAE</name>
<feature type="domain" description="Helix-turn-helix" evidence="2">
    <location>
        <begin position="5"/>
        <end position="55"/>
    </location>
</feature>
<evidence type="ECO:0000259" key="1">
    <source>
        <dbReference type="Pfam" id="PF12727"/>
    </source>
</evidence>
<dbReference type="Pfam" id="PF12728">
    <property type="entry name" value="HTH_17"/>
    <property type="match status" value="1"/>
</dbReference>
<protein>
    <submittedName>
        <fullName evidence="3">Helix-turn-helix domain-containing protein</fullName>
    </submittedName>
</protein>
<dbReference type="Proteomes" id="UP000320781">
    <property type="component" value="Unassembled WGS sequence"/>
</dbReference>
<dbReference type="PANTHER" id="PTHR38431">
    <property type="entry name" value="BLL2305 PROTEIN"/>
    <property type="match status" value="1"/>
</dbReference>
<evidence type="ECO:0000313" key="3">
    <source>
        <dbReference type="EMBL" id="TES86183.1"/>
    </source>
</evidence>
<dbReference type="InterPro" id="IPR024370">
    <property type="entry name" value="PBP_domain"/>
</dbReference>
<dbReference type="EMBL" id="SOKU01000122">
    <property type="protein sequence ID" value="TES86183.1"/>
    <property type="molecule type" value="Genomic_DNA"/>
</dbReference>
<dbReference type="AlphaFoldDB" id="A0A523QKC2"/>
<gene>
    <name evidence="3" type="ORF">E3J95_02585</name>
</gene>
<evidence type="ECO:0000313" key="4">
    <source>
        <dbReference type="Proteomes" id="UP000320781"/>
    </source>
</evidence>
<evidence type="ECO:0000259" key="2">
    <source>
        <dbReference type="Pfam" id="PF12728"/>
    </source>
</evidence>